<keyword evidence="7 8" id="KW-0472">Membrane</keyword>
<evidence type="ECO:0000256" key="8">
    <source>
        <dbReference type="SAM" id="Phobius"/>
    </source>
</evidence>
<dbReference type="AlphaFoldDB" id="A0A381YNS6"/>
<evidence type="ECO:0000313" key="10">
    <source>
        <dbReference type="EMBL" id="SVA78640.1"/>
    </source>
</evidence>
<dbReference type="PANTHER" id="PTHR35011">
    <property type="entry name" value="2,3-DIKETO-L-GULONATE TRAP TRANSPORTER SMALL PERMEASE PROTEIN YIAM"/>
    <property type="match status" value="1"/>
</dbReference>
<dbReference type="GO" id="GO:0005886">
    <property type="term" value="C:plasma membrane"/>
    <property type="evidence" value="ECO:0007669"/>
    <property type="project" value="UniProtKB-SubCell"/>
</dbReference>
<evidence type="ECO:0000256" key="5">
    <source>
        <dbReference type="ARBA" id="ARBA00022692"/>
    </source>
</evidence>
<evidence type="ECO:0000256" key="1">
    <source>
        <dbReference type="ARBA" id="ARBA00004429"/>
    </source>
</evidence>
<evidence type="ECO:0000256" key="2">
    <source>
        <dbReference type="ARBA" id="ARBA00022448"/>
    </source>
</evidence>
<gene>
    <name evidence="10" type="ORF">METZ01_LOCUS131494</name>
</gene>
<feature type="domain" description="Tripartite ATP-independent periplasmic transporters DctQ component" evidence="9">
    <location>
        <begin position="31"/>
        <end position="162"/>
    </location>
</feature>
<proteinExistence type="predicted"/>
<keyword evidence="4" id="KW-0997">Cell inner membrane</keyword>
<accession>A0A381YNS6</accession>
<organism evidence="10">
    <name type="scientific">marine metagenome</name>
    <dbReference type="NCBI Taxonomy" id="408172"/>
    <lineage>
        <taxon>unclassified sequences</taxon>
        <taxon>metagenomes</taxon>
        <taxon>ecological metagenomes</taxon>
    </lineage>
</organism>
<evidence type="ECO:0000256" key="7">
    <source>
        <dbReference type="ARBA" id="ARBA00023136"/>
    </source>
</evidence>
<keyword evidence="6 8" id="KW-1133">Transmembrane helix</keyword>
<dbReference type="EMBL" id="UINC01018673">
    <property type="protein sequence ID" value="SVA78640.1"/>
    <property type="molecule type" value="Genomic_DNA"/>
</dbReference>
<feature type="transmembrane region" description="Helical" evidence="8">
    <location>
        <begin position="54"/>
        <end position="71"/>
    </location>
</feature>
<evidence type="ECO:0000256" key="6">
    <source>
        <dbReference type="ARBA" id="ARBA00022989"/>
    </source>
</evidence>
<feature type="transmembrane region" description="Helical" evidence="8">
    <location>
        <begin position="92"/>
        <end position="116"/>
    </location>
</feature>
<dbReference type="InterPro" id="IPR007387">
    <property type="entry name" value="TRAP_DctQ"/>
</dbReference>
<sequence length="166" mass="18585">MYSTFAKLSHFFSRLNLYCAILGAALLFFIATIICLEVTGRALGASSRLWVLETSEYSLLYITFLGTPYLLEKNMHVVIDIVYTSFTNTWRLIFQALNSVIGFLVCAVLAIVGVIVVVEQYGLGVREITVMRPYSWWLTAALPLGAGLMAIQFIEQFIRTLKGKAL</sequence>
<evidence type="ECO:0000259" key="9">
    <source>
        <dbReference type="Pfam" id="PF04290"/>
    </source>
</evidence>
<keyword evidence="3" id="KW-1003">Cell membrane</keyword>
<protein>
    <recommendedName>
        <fullName evidence="9">Tripartite ATP-independent periplasmic transporters DctQ component domain-containing protein</fullName>
    </recommendedName>
</protein>
<evidence type="ECO:0000256" key="4">
    <source>
        <dbReference type="ARBA" id="ARBA00022519"/>
    </source>
</evidence>
<reference evidence="10" key="1">
    <citation type="submission" date="2018-05" db="EMBL/GenBank/DDBJ databases">
        <authorList>
            <person name="Lanie J.A."/>
            <person name="Ng W.-L."/>
            <person name="Kazmierczak K.M."/>
            <person name="Andrzejewski T.M."/>
            <person name="Davidsen T.M."/>
            <person name="Wayne K.J."/>
            <person name="Tettelin H."/>
            <person name="Glass J.I."/>
            <person name="Rusch D."/>
            <person name="Podicherti R."/>
            <person name="Tsui H.-C.T."/>
            <person name="Winkler M.E."/>
        </authorList>
    </citation>
    <scope>NUCLEOTIDE SEQUENCE</scope>
</reference>
<dbReference type="InterPro" id="IPR055348">
    <property type="entry name" value="DctQ"/>
</dbReference>
<keyword evidence="5 8" id="KW-0812">Transmembrane</keyword>
<dbReference type="Pfam" id="PF04290">
    <property type="entry name" value="DctQ"/>
    <property type="match status" value="1"/>
</dbReference>
<keyword evidence="2" id="KW-0813">Transport</keyword>
<name>A0A381YNS6_9ZZZZ</name>
<comment type="subcellular location">
    <subcellularLocation>
        <location evidence="1">Cell inner membrane</location>
        <topology evidence="1">Multi-pass membrane protein</topology>
    </subcellularLocation>
</comment>
<evidence type="ECO:0000256" key="3">
    <source>
        <dbReference type="ARBA" id="ARBA00022475"/>
    </source>
</evidence>
<feature type="transmembrane region" description="Helical" evidence="8">
    <location>
        <begin position="15"/>
        <end position="34"/>
    </location>
</feature>
<feature type="transmembrane region" description="Helical" evidence="8">
    <location>
        <begin position="136"/>
        <end position="154"/>
    </location>
</feature>